<comment type="caution">
    <text evidence="1">The sequence shown here is derived from an EMBL/GenBank/DDBJ whole genome shotgun (WGS) entry which is preliminary data.</text>
</comment>
<accession>A0A0F9BD84</accession>
<protein>
    <submittedName>
        <fullName evidence="1">Uncharacterized protein</fullName>
    </submittedName>
</protein>
<dbReference type="AlphaFoldDB" id="A0A0F9BD84"/>
<reference evidence="1" key="1">
    <citation type="journal article" date="2015" name="Nature">
        <title>Complex archaea that bridge the gap between prokaryotes and eukaryotes.</title>
        <authorList>
            <person name="Spang A."/>
            <person name="Saw J.H."/>
            <person name="Jorgensen S.L."/>
            <person name="Zaremba-Niedzwiedzka K."/>
            <person name="Martijn J."/>
            <person name="Lind A.E."/>
            <person name="van Eijk R."/>
            <person name="Schleper C."/>
            <person name="Guy L."/>
            <person name="Ettema T.J."/>
        </authorList>
    </citation>
    <scope>NUCLEOTIDE SEQUENCE</scope>
</reference>
<proteinExistence type="predicted"/>
<feature type="non-terminal residue" evidence="1">
    <location>
        <position position="113"/>
    </location>
</feature>
<name>A0A0F9BD84_9ZZZZ</name>
<sequence length="113" mass="12193">MGGRYTSQRSSHANTLAAHTALGLSVLALEQGTYVGDNTVNRAIAHGLGVQPQIIFFTTVAASSAYYMYNNRDQAITYVDPGAENRLFVTISDDTYFYVGNATNYNQSANASV</sequence>
<organism evidence="1">
    <name type="scientific">marine sediment metagenome</name>
    <dbReference type="NCBI Taxonomy" id="412755"/>
    <lineage>
        <taxon>unclassified sequences</taxon>
        <taxon>metagenomes</taxon>
        <taxon>ecological metagenomes</taxon>
    </lineage>
</organism>
<evidence type="ECO:0000313" key="1">
    <source>
        <dbReference type="EMBL" id="KKK88619.1"/>
    </source>
</evidence>
<gene>
    <name evidence="1" type="ORF">LCGC14_2741340</name>
</gene>
<dbReference type="EMBL" id="LAZR01049872">
    <property type="protein sequence ID" value="KKK88619.1"/>
    <property type="molecule type" value="Genomic_DNA"/>
</dbReference>